<dbReference type="STRING" id="39692.BST38_18635"/>
<dbReference type="InterPro" id="IPR035959">
    <property type="entry name" value="RutC-like_sf"/>
</dbReference>
<dbReference type="Gene3D" id="3.30.1330.40">
    <property type="entry name" value="RutC-like"/>
    <property type="match status" value="1"/>
</dbReference>
<dbReference type="RefSeq" id="WP_083144943.1">
    <property type="nucleotide sequence ID" value="NZ_MVID01000018.1"/>
</dbReference>
<evidence type="ECO:0000313" key="1">
    <source>
        <dbReference type="EMBL" id="SRX80365.1"/>
    </source>
</evidence>
<organism evidence="1 2">
    <name type="scientific">Mycolicibacterium parafortuitum</name>
    <name type="common">Mycobacterium parafortuitum</name>
    <dbReference type="NCBI Taxonomy" id="39692"/>
    <lineage>
        <taxon>Bacteria</taxon>
        <taxon>Bacillati</taxon>
        <taxon>Actinomycetota</taxon>
        <taxon>Actinomycetes</taxon>
        <taxon>Mycobacteriales</taxon>
        <taxon>Mycobacteriaceae</taxon>
        <taxon>Mycolicibacterium</taxon>
    </lineage>
</organism>
<dbReference type="SUPFAM" id="SSF55298">
    <property type="entry name" value="YjgF-like"/>
    <property type="match status" value="1"/>
</dbReference>
<reference evidence="1 2" key="1">
    <citation type="submission" date="2018-05" db="EMBL/GenBank/DDBJ databases">
        <authorList>
            <consortium name="IHU Genomes"/>
        </authorList>
    </citation>
    <scope>NUCLEOTIDE SEQUENCE [LARGE SCALE GENOMIC DNA]</scope>
    <source>
        <strain evidence="1 2">P7335</strain>
    </source>
</reference>
<dbReference type="Proteomes" id="UP000252008">
    <property type="component" value="Unassembled WGS sequence"/>
</dbReference>
<name>A0A375YGU9_MYCPF</name>
<dbReference type="PANTHER" id="PTHR43760">
    <property type="entry name" value="ENDORIBONUCLEASE-RELATED"/>
    <property type="match status" value="1"/>
</dbReference>
<proteinExistence type="predicted"/>
<accession>A0A375YGU9</accession>
<dbReference type="InterPro" id="IPR013813">
    <property type="entry name" value="Endoribo_LPSP/chorism_mut-like"/>
</dbReference>
<protein>
    <submittedName>
        <fullName evidence="1">Uncharacterized protein</fullName>
    </submittedName>
</protein>
<dbReference type="Pfam" id="PF01042">
    <property type="entry name" value="Ribonuc_L-PSP"/>
    <property type="match status" value="1"/>
</dbReference>
<dbReference type="EMBL" id="UEGS01000001">
    <property type="protein sequence ID" value="SRX80365.1"/>
    <property type="molecule type" value="Genomic_DNA"/>
</dbReference>
<gene>
    <name evidence="1" type="ORF">MPP7335_02108</name>
</gene>
<dbReference type="CDD" id="cd02199">
    <property type="entry name" value="YjgF_YER057c_UK114_like_1"/>
    <property type="match status" value="1"/>
</dbReference>
<dbReference type="InterPro" id="IPR006175">
    <property type="entry name" value="YjgF/YER057c/UK114"/>
</dbReference>
<sequence>MSTERAVPVPQGEYVPAVLHDGVVYTAGMTPRRAGALTCTGRVGDGVDPAAARAAAGLAAANALAAARAAAPDGAVLRCVKMTVFVACPPEFTALSAVADGASAALIAELGDRGRPARSAIGVSALPSGAPVEVELVCGVQTA</sequence>
<dbReference type="PANTHER" id="PTHR43760:SF1">
    <property type="entry name" value="ENDORIBONUCLEASE L-PSP_CHORISMATE MUTASE-LIKE DOMAIN-CONTAINING PROTEIN"/>
    <property type="match status" value="1"/>
</dbReference>
<keyword evidence="2" id="KW-1185">Reference proteome</keyword>
<dbReference type="AlphaFoldDB" id="A0A375YGU9"/>
<evidence type="ECO:0000313" key="2">
    <source>
        <dbReference type="Proteomes" id="UP000252008"/>
    </source>
</evidence>